<evidence type="ECO:0000313" key="2">
    <source>
        <dbReference type="Proteomes" id="UP000681425"/>
    </source>
</evidence>
<dbReference type="PANTHER" id="PTHR43123:SF4">
    <property type="entry name" value="POLYSACCHARIDE DEACETYLASE"/>
    <property type="match status" value="1"/>
</dbReference>
<dbReference type="SUPFAM" id="SSF88713">
    <property type="entry name" value="Glycoside hydrolase/deacetylase"/>
    <property type="match status" value="1"/>
</dbReference>
<name>A0A975Q0P8_9SPHN</name>
<dbReference type="CDD" id="cd10979">
    <property type="entry name" value="CE4_PuuE_like"/>
    <property type="match status" value="1"/>
</dbReference>
<dbReference type="Gene3D" id="3.20.20.370">
    <property type="entry name" value="Glycoside hydrolase/deacetylase"/>
    <property type="match status" value="1"/>
</dbReference>
<dbReference type="PANTHER" id="PTHR43123">
    <property type="entry name" value="POLYSACCHARIDE DEACETYLASE-RELATED"/>
    <property type="match status" value="1"/>
</dbReference>
<proteinExistence type="predicted"/>
<dbReference type="InterPro" id="IPR011330">
    <property type="entry name" value="Glyco_hydro/deAcase_b/a-brl"/>
</dbReference>
<dbReference type="RefSeq" id="WP_212608405.1">
    <property type="nucleotide sequence ID" value="NZ_CP073910.1"/>
</dbReference>
<organism evidence="1 2">
    <name type="scientific">Sphingobium phenoxybenzoativorans</name>
    <dbReference type="NCBI Taxonomy" id="1592790"/>
    <lineage>
        <taxon>Bacteria</taxon>
        <taxon>Pseudomonadati</taxon>
        <taxon>Pseudomonadota</taxon>
        <taxon>Alphaproteobacteria</taxon>
        <taxon>Sphingomonadales</taxon>
        <taxon>Sphingomonadaceae</taxon>
        <taxon>Sphingobium</taxon>
    </lineage>
</organism>
<protein>
    <submittedName>
        <fullName evidence="1">Polysaccharide deacetylase family protein</fullName>
    </submittedName>
</protein>
<dbReference type="GO" id="GO:0005975">
    <property type="term" value="P:carbohydrate metabolic process"/>
    <property type="evidence" value="ECO:0007669"/>
    <property type="project" value="InterPro"/>
</dbReference>
<reference evidence="1" key="1">
    <citation type="submission" date="2021-04" db="EMBL/GenBank/DDBJ databases">
        <title>Isolation of p-tert-butylphenol degrading bacteria Sphingobium phenoxybenzoativorans Tas13 from active sludge.</title>
        <authorList>
            <person name="Li Y."/>
        </authorList>
    </citation>
    <scope>NUCLEOTIDE SEQUENCE</scope>
    <source>
        <strain evidence="1">Tas13</strain>
    </source>
</reference>
<dbReference type="KEGG" id="spph:KFK14_16435"/>
<dbReference type="EMBL" id="CP073910">
    <property type="protein sequence ID" value="QUT04618.1"/>
    <property type="molecule type" value="Genomic_DNA"/>
</dbReference>
<dbReference type="AlphaFoldDB" id="A0A975Q0P8"/>
<dbReference type="Proteomes" id="UP000681425">
    <property type="component" value="Chromosome"/>
</dbReference>
<accession>A0A975Q0P8</accession>
<keyword evidence="2" id="KW-1185">Reference proteome</keyword>
<gene>
    <name evidence="1" type="ORF">KFK14_16435</name>
</gene>
<sequence length="305" mass="33939">MAEVGGLTQTPRYPYCPITRDRRFALPGGARVATVIYLNIEHFPIDVPAPAHAVYPGTQHLVPDILNYGWRDYGNRVGIWRLMDLLTSLGLRASVNLHADVCREYPELVRAGQALGWEWIAQGHTAANILGAMGEDEARAVIESSVAAIEKATGIRPKGWLSSHLSETWSTPDFLAEAGIEYVCDYACDDQPFAMRVRQGSLLSMPYTLELNDVPGVLGKGLTASDFADVIIDQFDELYREGADIPRVMPISLHPFISGHAFRARHLRRALEHVVGHEQVWLGTCGELNQWYRQTCGTEPFEALR</sequence>
<evidence type="ECO:0000313" key="1">
    <source>
        <dbReference type="EMBL" id="QUT04618.1"/>
    </source>
</evidence>